<dbReference type="PANTHER" id="PTHR43478">
    <property type="entry name" value="NA+/H+ ANTIPORTER-RELATED"/>
    <property type="match status" value="1"/>
</dbReference>
<evidence type="ECO:0000256" key="5">
    <source>
        <dbReference type="ARBA" id="ARBA00023136"/>
    </source>
</evidence>
<dbReference type="PANTHER" id="PTHR43478:SF1">
    <property type="entry name" value="NA+_H+ ANTIPORTER NHAC-LIKE C-TERMINAL DOMAIN-CONTAINING PROTEIN"/>
    <property type="match status" value="1"/>
</dbReference>
<feature type="transmembrane region" description="Helical" evidence="6">
    <location>
        <begin position="546"/>
        <end position="563"/>
    </location>
</feature>
<protein>
    <submittedName>
        <fullName evidence="8">Na+/H+ antiporter NhaC</fullName>
    </submittedName>
</protein>
<dbReference type="KEGG" id="ant:Arnit_2086"/>
<keyword evidence="2" id="KW-1003">Cell membrane</keyword>
<name>D5V0C8_ARCNC</name>
<feature type="domain" description="Na+/H+ antiporter NhaC-like C-terminal" evidence="7">
    <location>
        <begin position="189"/>
        <end position="532"/>
    </location>
</feature>
<dbReference type="EMBL" id="CP001999">
    <property type="protein sequence ID" value="ADG93740.1"/>
    <property type="molecule type" value="Genomic_DNA"/>
</dbReference>
<feature type="transmembrane region" description="Helical" evidence="6">
    <location>
        <begin position="178"/>
        <end position="199"/>
    </location>
</feature>
<dbReference type="InterPro" id="IPR018461">
    <property type="entry name" value="Na/H_Antiport_NhaC-like_C"/>
</dbReference>
<evidence type="ECO:0000259" key="7">
    <source>
        <dbReference type="Pfam" id="PF03553"/>
    </source>
</evidence>
<dbReference type="GO" id="GO:0005886">
    <property type="term" value="C:plasma membrane"/>
    <property type="evidence" value="ECO:0007669"/>
    <property type="project" value="UniProtKB-SubCell"/>
</dbReference>
<keyword evidence="3 6" id="KW-0812">Transmembrane</keyword>
<reference evidence="8 9" key="1">
    <citation type="journal article" date="2010" name="Stand. Genomic Sci.">
        <title>Complete genome sequence of Arcobacter nitrofigilis type strain (CI).</title>
        <authorList>
            <person name="Pati A."/>
            <person name="Gronow S."/>
            <person name="Lapidus A."/>
            <person name="Copeland A."/>
            <person name="Glavina Del Rio T."/>
            <person name="Nolan M."/>
            <person name="Lucas S."/>
            <person name="Tice H."/>
            <person name="Cheng J.F."/>
            <person name="Han C."/>
            <person name="Chertkov O."/>
            <person name="Bruce D."/>
            <person name="Tapia R."/>
            <person name="Goodwin L."/>
            <person name="Pitluck S."/>
            <person name="Liolios K."/>
            <person name="Ivanova N."/>
            <person name="Mavromatis K."/>
            <person name="Chen A."/>
            <person name="Palaniappan K."/>
            <person name="Land M."/>
            <person name="Hauser L."/>
            <person name="Chang Y.J."/>
            <person name="Jeffries C.D."/>
            <person name="Detter J.C."/>
            <person name="Rohde M."/>
            <person name="Goker M."/>
            <person name="Bristow J."/>
            <person name="Eisen J.A."/>
            <person name="Markowitz V."/>
            <person name="Hugenholtz P."/>
            <person name="Klenk H.P."/>
            <person name="Kyrpides N.C."/>
        </authorList>
    </citation>
    <scope>NUCLEOTIDE SEQUENCE [LARGE SCALE GENOMIC DNA]</scope>
    <source>
        <strain evidence="9">ATCC 33309 / DSM 7299 / CCUG 15893 / LMG 7604 / NCTC 12251 / CI</strain>
    </source>
</reference>
<dbReference type="RefSeq" id="WP_013135885.1">
    <property type="nucleotide sequence ID" value="NC_014166.1"/>
</dbReference>
<feature type="transmembrane region" description="Helical" evidence="6">
    <location>
        <begin position="99"/>
        <end position="118"/>
    </location>
</feature>
<evidence type="ECO:0000256" key="3">
    <source>
        <dbReference type="ARBA" id="ARBA00022692"/>
    </source>
</evidence>
<evidence type="ECO:0000313" key="9">
    <source>
        <dbReference type="Proteomes" id="UP000000939"/>
    </source>
</evidence>
<feature type="transmembrane region" description="Helical" evidence="6">
    <location>
        <begin position="386"/>
        <end position="404"/>
    </location>
</feature>
<proteinExistence type="predicted"/>
<feature type="transmembrane region" description="Helical" evidence="6">
    <location>
        <begin position="346"/>
        <end position="365"/>
    </location>
</feature>
<dbReference type="HOGENOM" id="CLU_018751_0_1_7"/>
<dbReference type="STRING" id="572480.Arnit_2086"/>
<evidence type="ECO:0000256" key="6">
    <source>
        <dbReference type="SAM" id="Phobius"/>
    </source>
</evidence>
<sequence precursor="true">MNKLKNSILFLTFLPIILLADNKANAELFGAWTLIPPVVAILLAFITRNVIFSLFIGIFSGTFLVNIINGDIFAAFVGGFMDMVSKMIGSMADSWNAGIILQVLTIGGLIAVITKMGGPRAIAKALAKKAKTPASAQIYTWVMGFFIFFDDYANSLIIGPIMRPVTDRLKIAREKLAFIIDATAAPIAGIALISTWIGYEISLIKDAYATIGQVDINAYAIFVDTIAYRFYNIFMLAFVFFTAYFLREFGPMHKAALRASTTGKVSRHIRHEEEHLNQESSTMAPKKNVEYSIWNAIIPISVLIIVSFLGFYFNGLHSLEGEALKAVQADPYSFASIRDCFGGADASIVLFEAALFASIVAIAMGMQQKIFDLNEALETWVHGVKALVITAVILILAWSISAVIKELGTSIYLVSILSHDMPQFILPSVIFIFGSLISFSTGTSYGTMGILMPLTIPLANAIGINYGLDTNALNEYIILNIGAVLTGAIFGDHCSPISDTSILSSMGSSCDHMDHISTQLPYAVFVGVISVVFGYIPAALGISVSYLIPIALVVLALTVRFYGKPYLTKEV</sequence>
<evidence type="ECO:0000256" key="4">
    <source>
        <dbReference type="ARBA" id="ARBA00022989"/>
    </source>
</evidence>
<dbReference type="eggNOG" id="COG1757">
    <property type="taxonomic scope" value="Bacteria"/>
</dbReference>
<keyword evidence="5 6" id="KW-0472">Membrane</keyword>
<evidence type="ECO:0000256" key="1">
    <source>
        <dbReference type="ARBA" id="ARBA00004651"/>
    </source>
</evidence>
<dbReference type="Pfam" id="PF03553">
    <property type="entry name" value="Na_H_antiporter"/>
    <property type="match status" value="2"/>
</dbReference>
<feature type="transmembrane region" description="Helical" evidence="6">
    <location>
        <begin position="424"/>
        <end position="445"/>
    </location>
</feature>
<feature type="transmembrane region" description="Helical" evidence="6">
    <location>
        <begin position="522"/>
        <end position="540"/>
    </location>
</feature>
<evidence type="ECO:0000256" key="2">
    <source>
        <dbReference type="ARBA" id="ARBA00022475"/>
    </source>
</evidence>
<dbReference type="Proteomes" id="UP000000939">
    <property type="component" value="Chromosome"/>
</dbReference>
<feature type="transmembrane region" description="Helical" evidence="6">
    <location>
        <begin position="226"/>
        <end position="246"/>
    </location>
</feature>
<feature type="domain" description="Na+/H+ antiporter NhaC-like C-terminal" evidence="7">
    <location>
        <begin position="25"/>
        <end position="188"/>
    </location>
</feature>
<dbReference type="AlphaFoldDB" id="D5V0C8"/>
<keyword evidence="4 6" id="KW-1133">Transmembrane helix</keyword>
<keyword evidence="9" id="KW-1185">Reference proteome</keyword>
<evidence type="ECO:0000313" key="8">
    <source>
        <dbReference type="EMBL" id="ADG93740.1"/>
    </source>
</evidence>
<organism evidence="8 9">
    <name type="scientific">Arcobacter nitrofigilis (strain ATCC 33309 / DSM 7299 / CCUG 15893 / LMG 7604 / NCTC 12251 / CI)</name>
    <name type="common">Campylobacter nitrofigilis</name>
    <dbReference type="NCBI Taxonomy" id="572480"/>
    <lineage>
        <taxon>Bacteria</taxon>
        <taxon>Pseudomonadati</taxon>
        <taxon>Campylobacterota</taxon>
        <taxon>Epsilonproteobacteria</taxon>
        <taxon>Campylobacterales</taxon>
        <taxon>Arcobacteraceae</taxon>
        <taxon>Arcobacter</taxon>
    </lineage>
</organism>
<feature type="transmembrane region" description="Helical" evidence="6">
    <location>
        <begin position="50"/>
        <end position="78"/>
    </location>
</feature>
<gene>
    <name evidence="8" type="ordered locus">Arnit_2086</name>
</gene>
<feature type="transmembrane region" description="Helical" evidence="6">
    <location>
        <begin position="293"/>
        <end position="313"/>
    </location>
</feature>
<comment type="subcellular location">
    <subcellularLocation>
        <location evidence="1">Cell membrane</location>
        <topology evidence="1">Multi-pass membrane protein</topology>
    </subcellularLocation>
</comment>
<accession>D5V0C8</accession>